<comment type="similarity">
    <text evidence="3 18 19">Belongs to the FMO family.</text>
</comment>
<keyword evidence="5 20" id="KW-0812">Transmembrane</keyword>
<evidence type="ECO:0000256" key="18">
    <source>
        <dbReference type="PIRNR" id="PIRNR000332"/>
    </source>
</evidence>
<dbReference type="PRINTS" id="PR01121">
    <property type="entry name" value="FMOXYGENASE1"/>
</dbReference>
<evidence type="ECO:0000256" key="5">
    <source>
        <dbReference type="ARBA" id="ARBA00022692"/>
    </source>
</evidence>
<evidence type="ECO:0000256" key="19">
    <source>
        <dbReference type="RuleBase" id="RU361177"/>
    </source>
</evidence>
<keyword evidence="12 18" id="KW-0472">Membrane</keyword>
<evidence type="ECO:0000256" key="13">
    <source>
        <dbReference type="ARBA" id="ARBA00045957"/>
    </source>
</evidence>
<comment type="catalytic activity">
    <reaction evidence="16">
        <text>trimethylamine + NADPH + O2 = trimethylamine N-oxide + NADP(+) + H2O</text>
        <dbReference type="Rhea" id="RHEA:31979"/>
        <dbReference type="ChEBI" id="CHEBI:15377"/>
        <dbReference type="ChEBI" id="CHEBI:15379"/>
        <dbReference type="ChEBI" id="CHEBI:15724"/>
        <dbReference type="ChEBI" id="CHEBI:57783"/>
        <dbReference type="ChEBI" id="CHEBI:58349"/>
        <dbReference type="ChEBI" id="CHEBI:58389"/>
        <dbReference type="EC" id="1.14.13.148"/>
    </reaction>
    <physiologicalReaction direction="left-to-right" evidence="16">
        <dbReference type="Rhea" id="RHEA:31980"/>
    </physiologicalReaction>
</comment>
<dbReference type="InterPro" id="IPR002253">
    <property type="entry name" value="Flavin_mOase_1"/>
</dbReference>
<protein>
    <recommendedName>
        <fullName evidence="19">Flavin-containing monooxygenase</fullName>
        <ecNumber evidence="19">1.-.-.-</ecNumber>
    </recommendedName>
</protein>
<evidence type="ECO:0000256" key="14">
    <source>
        <dbReference type="ARBA" id="ARBA00047338"/>
    </source>
</evidence>
<evidence type="ECO:0000313" key="21">
    <source>
        <dbReference type="EMBL" id="KAK3757451.1"/>
    </source>
</evidence>
<dbReference type="FunFam" id="3.50.50.60:FF:000023">
    <property type="entry name" value="Dimethylaniline monooxygenase [N-oxide-forming]"/>
    <property type="match status" value="1"/>
</dbReference>
<keyword evidence="9 20" id="KW-1133">Transmembrane helix</keyword>
<evidence type="ECO:0000256" key="15">
    <source>
        <dbReference type="ARBA" id="ARBA00048041"/>
    </source>
</evidence>
<evidence type="ECO:0000256" key="3">
    <source>
        <dbReference type="ARBA" id="ARBA00009183"/>
    </source>
</evidence>
<feature type="transmembrane region" description="Helical" evidence="20">
    <location>
        <begin position="543"/>
        <end position="561"/>
    </location>
</feature>
<evidence type="ECO:0000256" key="17">
    <source>
        <dbReference type="ARBA" id="ARBA00049443"/>
    </source>
</evidence>
<gene>
    <name evidence="21" type="ORF">RRG08_015461</name>
</gene>
<dbReference type="FunFam" id="3.50.50.60:FF:000159">
    <property type="entry name" value="Dimethylaniline monooxygenase [N-oxide-forming]"/>
    <property type="match status" value="1"/>
</dbReference>
<dbReference type="EMBL" id="JAWDGP010005364">
    <property type="protein sequence ID" value="KAK3757451.1"/>
    <property type="molecule type" value="Genomic_DNA"/>
</dbReference>
<keyword evidence="8 18" id="KW-0521">NADP</keyword>
<organism evidence="21 22">
    <name type="scientific">Elysia crispata</name>
    <name type="common">lettuce slug</name>
    <dbReference type="NCBI Taxonomy" id="231223"/>
    <lineage>
        <taxon>Eukaryota</taxon>
        <taxon>Metazoa</taxon>
        <taxon>Spiralia</taxon>
        <taxon>Lophotrochozoa</taxon>
        <taxon>Mollusca</taxon>
        <taxon>Gastropoda</taxon>
        <taxon>Heterobranchia</taxon>
        <taxon>Euthyneura</taxon>
        <taxon>Panpulmonata</taxon>
        <taxon>Sacoglossa</taxon>
        <taxon>Placobranchoidea</taxon>
        <taxon>Plakobranchidae</taxon>
        <taxon>Elysia</taxon>
    </lineage>
</organism>
<dbReference type="InterPro" id="IPR050346">
    <property type="entry name" value="FMO-like"/>
</dbReference>
<proteinExistence type="inferred from homology"/>
<evidence type="ECO:0000256" key="10">
    <source>
        <dbReference type="ARBA" id="ARBA00023002"/>
    </source>
</evidence>
<evidence type="ECO:0000313" key="22">
    <source>
        <dbReference type="Proteomes" id="UP001283361"/>
    </source>
</evidence>
<keyword evidence="7 18" id="KW-0274">FAD</keyword>
<dbReference type="GO" id="GO:0050661">
    <property type="term" value="F:NADP binding"/>
    <property type="evidence" value="ECO:0007669"/>
    <property type="project" value="InterPro"/>
</dbReference>
<comment type="catalytic activity">
    <reaction evidence="14">
        <text>hypotaurine + NADH + O2 + H(+) = taurine + NAD(+) + H2O</text>
        <dbReference type="Rhea" id="RHEA:74111"/>
        <dbReference type="ChEBI" id="CHEBI:15377"/>
        <dbReference type="ChEBI" id="CHEBI:15378"/>
        <dbReference type="ChEBI" id="CHEBI:15379"/>
        <dbReference type="ChEBI" id="CHEBI:57540"/>
        <dbReference type="ChEBI" id="CHEBI:57853"/>
        <dbReference type="ChEBI" id="CHEBI:57945"/>
        <dbReference type="ChEBI" id="CHEBI:507393"/>
        <dbReference type="EC" id="1.14.13.8"/>
    </reaction>
    <physiologicalReaction direction="left-to-right" evidence="14">
        <dbReference type="Rhea" id="RHEA:74112"/>
    </physiologicalReaction>
</comment>
<keyword evidence="10 18" id="KW-0560">Oxidoreductase</keyword>
<evidence type="ECO:0000256" key="16">
    <source>
        <dbReference type="ARBA" id="ARBA00048088"/>
    </source>
</evidence>
<dbReference type="InterPro" id="IPR020946">
    <property type="entry name" value="Flavin_mOase-like"/>
</dbReference>
<evidence type="ECO:0000256" key="7">
    <source>
        <dbReference type="ARBA" id="ARBA00022827"/>
    </source>
</evidence>
<evidence type="ECO:0000256" key="11">
    <source>
        <dbReference type="ARBA" id="ARBA00023033"/>
    </source>
</evidence>
<name>A0AAE0YVU3_9GAST</name>
<evidence type="ECO:0000256" key="4">
    <source>
        <dbReference type="ARBA" id="ARBA00022630"/>
    </source>
</evidence>
<dbReference type="EC" id="1.-.-.-" evidence="19"/>
<dbReference type="SUPFAM" id="SSF51905">
    <property type="entry name" value="FAD/NAD(P)-binding domain"/>
    <property type="match status" value="2"/>
</dbReference>
<keyword evidence="6 18" id="KW-0256">Endoplasmic reticulum</keyword>
<evidence type="ECO:0000256" key="1">
    <source>
        <dbReference type="ARBA" id="ARBA00001974"/>
    </source>
</evidence>
<evidence type="ECO:0000256" key="6">
    <source>
        <dbReference type="ARBA" id="ARBA00022824"/>
    </source>
</evidence>
<dbReference type="InterPro" id="IPR036188">
    <property type="entry name" value="FAD/NAD-bd_sf"/>
</dbReference>
<dbReference type="EMBL" id="JAWDGP010005364">
    <property type="protein sequence ID" value="KAK3757452.1"/>
    <property type="molecule type" value="Genomic_DNA"/>
</dbReference>
<dbReference type="AlphaFoldDB" id="A0AAE0YVU3"/>
<dbReference type="PIRSF" id="PIRSF000332">
    <property type="entry name" value="FMO"/>
    <property type="match status" value="1"/>
</dbReference>
<comment type="caution">
    <text evidence="21">The sequence shown here is derived from an EMBL/GenBank/DDBJ whole genome shotgun (WGS) entry which is preliminary data.</text>
</comment>
<dbReference type="PANTHER" id="PTHR23023">
    <property type="entry name" value="DIMETHYLANILINE MONOOXYGENASE"/>
    <property type="match status" value="1"/>
</dbReference>
<comment type="catalytic activity">
    <reaction evidence="17">
        <text>N,N-dimethylaniline + NADPH + O2 + H(+) = N,N-dimethylaniline N-oxide + NADP(+) + H2O</text>
        <dbReference type="Rhea" id="RHEA:24468"/>
        <dbReference type="ChEBI" id="CHEBI:15377"/>
        <dbReference type="ChEBI" id="CHEBI:15378"/>
        <dbReference type="ChEBI" id="CHEBI:15379"/>
        <dbReference type="ChEBI" id="CHEBI:16269"/>
        <dbReference type="ChEBI" id="CHEBI:17735"/>
        <dbReference type="ChEBI" id="CHEBI:57783"/>
        <dbReference type="ChEBI" id="CHEBI:58349"/>
        <dbReference type="EC" id="1.14.13.8"/>
    </reaction>
    <physiologicalReaction direction="left-to-right" evidence="17">
        <dbReference type="Rhea" id="RHEA:24469"/>
    </physiologicalReaction>
</comment>
<evidence type="ECO:0000256" key="8">
    <source>
        <dbReference type="ARBA" id="ARBA00022857"/>
    </source>
</evidence>
<comment type="subcellular location">
    <subcellularLocation>
        <location evidence="2">Endoplasmic reticulum membrane</location>
        <topology evidence="2">Single-pass membrane protein</topology>
    </subcellularLocation>
</comment>
<comment type="cofactor">
    <cofactor evidence="1 18 19">
        <name>FAD</name>
        <dbReference type="ChEBI" id="CHEBI:57692"/>
    </cofactor>
</comment>
<comment type="function">
    <text evidence="13">Broad spectrum monooxygenase that catalyzes the oxygenation of a wide variety of nitrogen- and sulfur-containing compounds including xenobiotics. Catalyzes the S-oxygenation of hypotaurine to produce taurine, an organic osmolyte involved in cell volume regulation as well as a variety of cytoprotective and developmental processes. In vitro, catalyzes the N-oxygenation of trimethylamine (TMA) to produce trimethylamine N-oxide (TMAO) and could therefore participate to the detoxification of this compound that is generated by the action of gut microbiota from dietary precursors such as choline, choline containing compounds, betaine or L-carnitine.</text>
</comment>
<keyword evidence="11 18" id="KW-0503">Monooxygenase</keyword>
<dbReference type="Proteomes" id="UP001283361">
    <property type="component" value="Unassembled WGS sequence"/>
</dbReference>
<evidence type="ECO:0000256" key="20">
    <source>
        <dbReference type="SAM" id="Phobius"/>
    </source>
</evidence>
<evidence type="ECO:0000256" key="12">
    <source>
        <dbReference type="ARBA" id="ARBA00023136"/>
    </source>
</evidence>
<evidence type="ECO:0000256" key="2">
    <source>
        <dbReference type="ARBA" id="ARBA00004389"/>
    </source>
</evidence>
<evidence type="ECO:0000256" key="9">
    <source>
        <dbReference type="ARBA" id="ARBA00022989"/>
    </source>
</evidence>
<keyword evidence="4 18" id="KW-0285">Flavoprotein</keyword>
<dbReference type="GO" id="GO:0004499">
    <property type="term" value="F:N,N-dimethylaniline monooxygenase activity"/>
    <property type="evidence" value="ECO:0007669"/>
    <property type="project" value="UniProtKB-UniRule"/>
</dbReference>
<dbReference type="Gene3D" id="3.50.50.60">
    <property type="entry name" value="FAD/NAD(P)-binding domain"/>
    <property type="match status" value="2"/>
</dbReference>
<keyword evidence="22" id="KW-1185">Reference proteome</keyword>
<comment type="catalytic activity">
    <reaction evidence="15">
        <text>hypotaurine + NADPH + O2 + H(+) = taurine + NADP(+) + H2O</text>
        <dbReference type="Rhea" id="RHEA:69819"/>
        <dbReference type="ChEBI" id="CHEBI:15377"/>
        <dbReference type="ChEBI" id="CHEBI:15378"/>
        <dbReference type="ChEBI" id="CHEBI:15379"/>
        <dbReference type="ChEBI" id="CHEBI:57783"/>
        <dbReference type="ChEBI" id="CHEBI:57853"/>
        <dbReference type="ChEBI" id="CHEBI:58349"/>
        <dbReference type="ChEBI" id="CHEBI:507393"/>
        <dbReference type="EC" id="1.14.13.8"/>
    </reaction>
    <physiologicalReaction direction="left-to-right" evidence="15">
        <dbReference type="Rhea" id="RHEA:69820"/>
    </physiologicalReaction>
</comment>
<dbReference type="GO" id="GO:0050660">
    <property type="term" value="F:flavin adenine dinucleotide binding"/>
    <property type="evidence" value="ECO:0007669"/>
    <property type="project" value="InterPro"/>
</dbReference>
<dbReference type="GO" id="GO:0034899">
    <property type="term" value="F:trimethylamine monooxygenase activity"/>
    <property type="evidence" value="ECO:0007669"/>
    <property type="project" value="UniProtKB-EC"/>
</dbReference>
<reference evidence="21" key="1">
    <citation type="journal article" date="2023" name="G3 (Bethesda)">
        <title>A reference genome for the long-term kleptoplast-retaining sea slug Elysia crispata morphotype clarki.</title>
        <authorList>
            <person name="Eastman K.E."/>
            <person name="Pendleton A.L."/>
            <person name="Shaikh M.A."/>
            <person name="Suttiyut T."/>
            <person name="Ogas R."/>
            <person name="Tomko P."/>
            <person name="Gavelis G."/>
            <person name="Widhalm J.R."/>
            <person name="Wisecaver J.H."/>
        </authorList>
    </citation>
    <scope>NUCLEOTIDE SEQUENCE</scope>
    <source>
        <strain evidence="21">ECLA1</strain>
    </source>
</reference>
<accession>A0AAE0YVU3</accession>
<dbReference type="InterPro" id="IPR000960">
    <property type="entry name" value="Flavin_mOase"/>
</dbReference>
<dbReference type="Pfam" id="PF00743">
    <property type="entry name" value="FMO-like"/>
    <property type="match status" value="2"/>
</dbReference>
<sequence length="562" mass="63314">MTSQSLRVAVIGAGASGLTAIKCCLDEGLTPVCFERSDHIGGLWQYIEEPASGQACIMKSTVINTSKELLCYSDFPIPAHFANCMHNSQLVQYFHMYADHFGLKQYIQHKTEVVSVTKADDHSRTGRWDVCYRDVSSGEERTELFDAVMACNGYQSYPHVPDLEGLKDFQGKVLHTNDFRTAAGFEDQRVLVVGIGNSAGDCAVDLCRVTKQVFMSTRGGSWVIQRLNESGYPMDVSTITRLRLFLQTKCRGPWEKYSEWKLNSHYNHAMYRAQLALQPRHVQVGLNSHYNHAMYRLKPAHSLFSSQPMINDDLPNRMLTGAIKIRDNVKRFTRTGVEFVDGTSEEVDAVILATGYKTDFPFLSQELLKRENKKVPLYKLLFPPDLEKDTLAVVGCLQPWGSLMPMAEMQSRVATRVFKGLVTLPDNAARWKDINTRYAAASRTSISTQRYTIIVNQAFYMDELSSLIGCRPDFVALFKADPVFAVKLWSGPVYPYSYRMFGPGQWAGAREAINTAMDRVRAPFNTRALPEVASSKMAEMRSIMMYFFVVMAALVVFVLPAV</sequence>
<dbReference type="GO" id="GO:0005789">
    <property type="term" value="C:endoplasmic reticulum membrane"/>
    <property type="evidence" value="ECO:0007669"/>
    <property type="project" value="UniProtKB-SubCell"/>
</dbReference>
<dbReference type="PRINTS" id="PR00370">
    <property type="entry name" value="FMOXYGENASE"/>
</dbReference>